<dbReference type="EMBL" id="JFHN01000049">
    <property type="protein sequence ID" value="EXU75294.1"/>
    <property type="molecule type" value="Genomic_DNA"/>
</dbReference>
<comment type="subcellular location">
    <subcellularLocation>
        <location evidence="1">Membrane</location>
    </subcellularLocation>
</comment>
<accession>A0A014MB17</accession>
<feature type="transmembrane region" description="Helical" evidence="2">
    <location>
        <begin position="25"/>
        <end position="44"/>
    </location>
</feature>
<keyword evidence="2" id="KW-1133">Transmembrane helix</keyword>
<evidence type="ECO:0000256" key="1">
    <source>
        <dbReference type="ARBA" id="ARBA00004370"/>
    </source>
</evidence>
<evidence type="ECO:0000313" key="4">
    <source>
        <dbReference type="EMBL" id="EXU75294.1"/>
    </source>
</evidence>
<gene>
    <name evidence="4" type="ORF">BG55_11835</name>
</gene>
<dbReference type="RefSeq" id="WP_034937586.1">
    <property type="nucleotide sequence ID" value="NZ_JFHN01000049.1"/>
</dbReference>
<keyword evidence="2" id="KW-0812">Transmembrane</keyword>
<organism evidence="4 5">
    <name type="scientific">Erwinia mallotivora</name>
    <dbReference type="NCBI Taxonomy" id="69222"/>
    <lineage>
        <taxon>Bacteria</taxon>
        <taxon>Pseudomonadati</taxon>
        <taxon>Pseudomonadota</taxon>
        <taxon>Gammaproteobacteria</taxon>
        <taxon>Enterobacterales</taxon>
        <taxon>Erwiniaceae</taxon>
        <taxon>Erwinia</taxon>
    </lineage>
</organism>
<dbReference type="SUPFAM" id="SSF54523">
    <property type="entry name" value="Pili subunits"/>
    <property type="match status" value="1"/>
</dbReference>
<evidence type="ECO:0000259" key="3">
    <source>
        <dbReference type="Pfam" id="PF08805"/>
    </source>
</evidence>
<comment type="caution">
    <text evidence="4">The sequence shown here is derived from an EMBL/GenBank/DDBJ whole genome shotgun (WGS) entry which is preliminary data.</text>
</comment>
<dbReference type="PATRIC" id="fig|69222.5.peg.2441"/>
<dbReference type="STRING" id="69222.BG55_11835"/>
<dbReference type="InterPro" id="IPR014911">
    <property type="entry name" value="PilS_N"/>
</dbReference>
<dbReference type="OrthoDB" id="6045457at2"/>
<feature type="domain" description="Type 4 secretion system PilS N-terminal" evidence="3">
    <location>
        <begin position="49"/>
        <end position="196"/>
    </location>
</feature>
<dbReference type="Proteomes" id="UP000019918">
    <property type="component" value="Unassembled WGS sequence"/>
</dbReference>
<dbReference type="InterPro" id="IPR045584">
    <property type="entry name" value="Pilin-like"/>
</dbReference>
<sequence length="197" mass="20034">MSVQTLPQPQHQPDRGWGVLEHGNIALGTIVVIAFVGSMIYGLWGKKSVAVETTNIQSLVSSAQQLKQGQGGYNFTSGSTMTGTLIQLGGAPKGMTVQGTASSGSATLWNSYGGQVVIAPVASDGFNNGFSVTLEKVPQADCIAIATQLGSAGAFSAITLNSTAYSDGIVTAESAGKACSENSGMSGNNTLVFTHNG</sequence>
<reference evidence="4 5" key="1">
    <citation type="submission" date="2014-02" db="EMBL/GenBank/DDBJ databases">
        <title>Draft genome of Erwinia mallotivora strain BT-MARDI, a papaya dieback pathogen.</title>
        <authorList>
            <person name="Redzuan R."/>
            <person name="Abu Bakar N."/>
            <person name="Badrun R."/>
            <person name="Mohd Raih M.F."/>
            <person name="Rozano L."/>
            <person name="Mat Amin N."/>
        </authorList>
    </citation>
    <scope>NUCLEOTIDE SEQUENCE [LARGE SCALE GENOMIC DNA]</scope>
    <source>
        <strain evidence="4 5">BT-MARDI</strain>
    </source>
</reference>
<dbReference type="Gene3D" id="3.30.1690.10">
    <property type="entry name" value="TcpA-like pilin"/>
    <property type="match status" value="1"/>
</dbReference>
<keyword evidence="5" id="KW-1185">Reference proteome</keyword>
<dbReference type="GO" id="GO:0016020">
    <property type="term" value="C:membrane"/>
    <property type="evidence" value="ECO:0007669"/>
    <property type="project" value="UniProtKB-SubCell"/>
</dbReference>
<proteinExistence type="predicted"/>
<protein>
    <submittedName>
        <fullName evidence="4">Pilus assembly protein PilX</fullName>
    </submittedName>
</protein>
<dbReference type="Pfam" id="PF08805">
    <property type="entry name" value="PilS"/>
    <property type="match status" value="1"/>
</dbReference>
<keyword evidence="2" id="KW-0472">Membrane</keyword>
<name>A0A014MB17_9GAMM</name>
<evidence type="ECO:0000256" key="2">
    <source>
        <dbReference type="SAM" id="Phobius"/>
    </source>
</evidence>
<dbReference type="AlphaFoldDB" id="A0A014MB17"/>
<evidence type="ECO:0000313" key="5">
    <source>
        <dbReference type="Proteomes" id="UP000019918"/>
    </source>
</evidence>